<evidence type="ECO:0000259" key="4">
    <source>
        <dbReference type="Pfam" id="PF00127"/>
    </source>
</evidence>
<comment type="caution">
    <text evidence="5">The sequence shown here is derived from an EMBL/GenBank/DDBJ whole genome shotgun (WGS) entry which is preliminary data.</text>
</comment>
<dbReference type="Gene3D" id="2.60.40.420">
    <property type="entry name" value="Cupredoxins - blue copper proteins"/>
    <property type="match status" value="1"/>
</dbReference>
<dbReference type="Pfam" id="PF00127">
    <property type="entry name" value="Copper-bind"/>
    <property type="match status" value="1"/>
</dbReference>
<organism evidence="5 6">
    <name type="scientific">Candidatus Gottesmanbacteria bacterium RIFCSPHIGHO2_01_FULL_47_48</name>
    <dbReference type="NCBI Taxonomy" id="1798381"/>
    <lineage>
        <taxon>Bacteria</taxon>
        <taxon>Candidatus Gottesmaniibacteriota</taxon>
    </lineage>
</organism>
<dbReference type="InterPro" id="IPR008972">
    <property type="entry name" value="Cupredoxin"/>
</dbReference>
<protein>
    <recommendedName>
        <fullName evidence="4">Blue (type 1) copper domain-containing protein</fullName>
    </recommendedName>
</protein>
<proteinExistence type="predicted"/>
<dbReference type="InterPro" id="IPR000923">
    <property type="entry name" value="BlueCu_1"/>
</dbReference>
<accession>A0A1F6A3E2</accession>
<evidence type="ECO:0000256" key="2">
    <source>
        <dbReference type="ARBA" id="ARBA00023008"/>
    </source>
</evidence>
<reference evidence="5 6" key="1">
    <citation type="journal article" date="2016" name="Nat. Commun.">
        <title>Thousands of microbial genomes shed light on interconnected biogeochemical processes in an aquifer system.</title>
        <authorList>
            <person name="Anantharaman K."/>
            <person name="Brown C.T."/>
            <person name="Hug L.A."/>
            <person name="Sharon I."/>
            <person name="Castelle C.J."/>
            <person name="Probst A.J."/>
            <person name="Thomas B.C."/>
            <person name="Singh A."/>
            <person name="Wilkins M.J."/>
            <person name="Karaoz U."/>
            <person name="Brodie E.L."/>
            <person name="Williams K.H."/>
            <person name="Hubbard S.S."/>
            <person name="Banfield J.F."/>
        </authorList>
    </citation>
    <scope>NUCLEOTIDE SEQUENCE [LARGE SCALE GENOMIC DNA]</scope>
</reference>
<keyword evidence="2" id="KW-0186">Copper</keyword>
<dbReference type="Proteomes" id="UP000177871">
    <property type="component" value="Unassembled WGS sequence"/>
</dbReference>
<feature type="domain" description="Blue (type 1) copper" evidence="4">
    <location>
        <begin position="77"/>
        <end position="161"/>
    </location>
</feature>
<sequence>MLYVGIGVVVLLVLLAGVAFAFKGQIQGMVAPVESPVEENVEAQPGNESTAGTEESTEGTTMNGEESTGGATVAAVVEVDYTASGFTPTEVTIKKGGTVKFVDKSGNPMDVASAPHPVHTDYTGFDQGKSSASGMNEYSFTFDKVGTWGYHNHENPVHRGTVVVTE</sequence>
<dbReference type="STRING" id="1798381.A2721_00175"/>
<evidence type="ECO:0000256" key="1">
    <source>
        <dbReference type="ARBA" id="ARBA00022723"/>
    </source>
</evidence>
<evidence type="ECO:0000313" key="5">
    <source>
        <dbReference type="EMBL" id="OGG19238.1"/>
    </source>
</evidence>
<dbReference type="GO" id="GO:0009055">
    <property type="term" value="F:electron transfer activity"/>
    <property type="evidence" value="ECO:0007669"/>
    <property type="project" value="InterPro"/>
</dbReference>
<feature type="region of interest" description="Disordered" evidence="3">
    <location>
        <begin position="37"/>
        <end position="71"/>
    </location>
</feature>
<keyword evidence="1" id="KW-0479">Metal-binding</keyword>
<gene>
    <name evidence="5" type="ORF">A2721_00175</name>
</gene>
<dbReference type="AlphaFoldDB" id="A0A1F6A3E2"/>
<name>A0A1F6A3E2_9BACT</name>
<evidence type="ECO:0000313" key="6">
    <source>
        <dbReference type="Proteomes" id="UP000177871"/>
    </source>
</evidence>
<evidence type="ECO:0000256" key="3">
    <source>
        <dbReference type="SAM" id="MobiDB-lite"/>
    </source>
</evidence>
<dbReference type="SUPFAM" id="SSF49503">
    <property type="entry name" value="Cupredoxins"/>
    <property type="match status" value="1"/>
</dbReference>
<dbReference type="GO" id="GO:0005507">
    <property type="term" value="F:copper ion binding"/>
    <property type="evidence" value="ECO:0007669"/>
    <property type="project" value="InterPro"/>
</dbReference>
<feature type="compositionally biased region" description="Low complexity" evidence="3">
    <location>
        <begin position="46"/>
        <end position="71"/>
    </location>
</feature>
<dbReference type="EMBL" id="MFJK01000008">
    <property type="protein sequence ID" value="OGG19238.1"/>
    <property type="molecule type" value="Genomic_DNA"/>
</dbReference>